<proteinExistence type="predicted"/>
<feature type="chain" id="PRO_5022812577" evidence="2">
    <location>
        <begin position="20"/>
        <end position="295"/>
    </location>
</feature>
<evidence type="ECO:0000313" key="4">
    <source>
        <dbReference type="EMBL" id="TXD69084.1"/>
    </source>
</evidence>
<name>A0A5C6YQE8_9FLAO</name>
<keyword evidence="5" id="KW-1185">Reference proteome</keyword>
<feature type="signal peptide" evidence="2">
    <location>
        <begin position="1"/>
        <end position="19"/>
    </location>
</feature>
<keyword evidence="1 2" id="KW-0732">Signal</keyword>
<evidence type="ECO:0000313" key="5">
    <source>
        <dbReference type="Proteomes" id="UP000321945"/>
    </source>
</evidence>
<gene>
    <name evidence="4" type="ORF">ESV24_08535</name>
</gene>
<accession>A0A5C6YQE8</accession>
<sequence length="295" mass="32752">MRSIYIIFILLFCTQSIRAQDYTPILDYSNEWHFTTCNFGCYSDIYYTDGDTLVNGKMYKILDGYHYISRTFLLREEVAEKELYFAQIIPGGGIQEYLLYDFSLQVGDTIQMQNPISPFPKNGGFFKLDSIIPKPLVNGQDYDHLYFSPTPSNPFSTGNAVWVEGVGSLSLINAPGGKPDINGVGQLSCYFKNATGFYANLDSIDDCIPTVLDIPSNTLEKVVVSSIYGSGVCLLTNTGKITEATLYNLTGKKIETIINNFEKSISIDLSSYSSGVYLIVVNGIGGTKKTFRVIK</sequence>
<dbReference type="Pfam" id="PF18962">
    <property type="entry name" value="Por_Secre_tail"/>
    <property type="match status" value="1"/>
</dbReference>
<dbReference type="Proteomes" id="UP000321945">
    <property type="component" value="Unassembled WGS sequence"/>
</dbReference>
<organism evidence="4 5">
    <name type="scientific">Aequorivita lipolytica</name>
    <dbReference type="NCBI Taxonomy" id="153267"/>
    <lineage>
        <taxon>Bacteria</taxon>
        <taxon>Pseudomonadati</taxon>
        <taxon>Bacteroidota</taxon>
        <taxon>Flavobacteriia</taxon>
        <taxon>Flavobacteriales</taxon>
        <taxon>Flavobacteriaceae</taxon>
        <taxon>Aequorivita</taxon>
    </lineage>
</organism>
<dbReference type="AlphaFoldDB" id="A0A5C6YQE8"/>
<reference evidence="4 5" key="1">
    <citation type="submission" date="2019-08" db="EMBL/GenBank/DDBJ databases">
        <title>Genome of Aequorivita lipolytica Y10-2 (type strain).</title>
        <authorList>
            <person name="Bowman J.P."/>
        </authorList>
    </citation>
    <scope>NUCLEOTIDE SEQUENCE [LARGE SCALE GENOMIC DNA]</scope>
    <source>
        <strain evidence="4 5">Y10-2</strain>
    </source>
</reference>
<evidence type="ECO:0000256" key="2">
    <source>
        <dbReference type="SAM" id="SignalP"/>
    </source>
</evidence>
<protein>
    <submittedName>
        <fullName evidence="4">T9SS type A sorting domain-containing protein</fullName>
    </submittedName>
</protein>
<dbReference type="RefSeq" id="WP_146743153.1">
    <property type="nucleotide sequence ID" value="NZ_CBCRZQ010000005.1"/>
</dbReference>
<dbReference type="EMBL" id="VORU01000006">
    <property type="protein sequence ID" value="TXD69084.1"/>
    <property type="molecule type" value="Genomic_DNA"/>
</dbReference>
<dbReference type="NCBIfam" id="TIGR04183">
    <property type="entry name" value="Por_Secre_tail"/>
    <property type="match status" value="1"/>
</dbReference>
<evidence type="ECO:0000259" key="3">
    <source>
        <dbReference type="Pfam" id="PF18962"/>
    </source>
</evidence>
<comment type="caution">
    <text evidence="4">The sequence shown here is derived from an EMBL/GenBank/DDBJ whole genome shotgun (WGS) entry which is preliminary data.</text>
</comment>
<dbReference type="OrthoDB" id="1413366at2"/>
<dbReference type="InterPro" id="IPR026444">
    <property type="entry name" value="Secre_tail"/>
</dbReference>
<evidence type="ECO:0000256" key="1">
    <source>
        <dbReference type="ARBA" id="ARBA00022729"/>
    </source>
</evidence>
<feature type="domain" description="Secretion system C-terminal sorting" evidence="3">
    <location>
        <begin position="240"/>
        <end position="288"/>
    </location>
</feature>